<reference evidence="4" key="3">
    <citation type="submission" date="2020-07" db="EMBL/GenBank/DDBJ databases">
        <title>Flavobacterium sp. xlx-214.</title>
        <authorList>
            <person name="Yang C."/>
        </authorList>
    </citation>
    <scope>NUCLEOTIDE SEQUENCE [LARGE SCALE GENOMIC DNA]</scope>
    <source>
        <strain evidence="4">CX-624</strain>
    </source>
</reference>
<evidence type="ECO:0000313" key="3">
    <source>
        <dbReference type="Proteomes" id="UP000515349"/>
    </source>
</evidence>
<reference evidence="3" key="2">
    <citation type="submission" date="2020-07" db="EMBL/GenBank/DDBJ databases">
        <title>Chryseobacterium sp.cx-624.</title>
        <authorList>
            <person name="Yang C."/>
        </authorList>
    </citation>
    <scope>NUCLEOTIDE SEQUENCE [LARGE SCALE GENOMIC DNA]</scope>
    <source>
        <strain evidence="3">cx-624</strain>
    </source>
</reference>
<sequence length="243" mass="28706">MNKNTIIILILLFQLLPAQKLEFFKQNIESKGSFVISTYSENYYKEVIKNSLPLLQPIKITGKADFEELSKLFPGYIEGQCLKVEKETFKPRVFKICTAGTKRDNDSTSIIVDGNLMLDSKLDEFYIFKYYFMDSGGYYLLNINSKKIYHVFNEPQFSPDKSFIVAPFVRYNDFMLEIFDTESDRNLSYYLGDGRFTLNKIELVKINSFRKKVLFLDLTQKVEYDEYFQKIEDRTRNIRLLIQ</sequence>
<proteinExistence type="predicted"/>
<organism evidence="2 3">
    <name type="scientific">Marnyiella aurantia</name>
    <dbReference type="NCBI Taxonomy" id="2758037"/>
    <lineage>
        <taxon>Bacteria</taxon>
        <taxon>Pseudomonadati</taxon>
        <taxon>Bacteroidota</taxon>
        <taxon>Flavobacteriia</taxon>
        <taxon>Flavobacteriales</taxon>
        <taxon>Weeksellaceae</taxon>
        <taxon>Marnyiella</taxon>
    </lineage>
</organism>
<gene>
    <name evidence="2" type="ORF">H1R16_03460</name>
    <name evidence="1" type="ORF">H2507_09050</name>
</gene>
<protein>
    <submittedName>
        <fullName evidence="2">Uncharacterized protein</fullName>
    </submittedName>
</protein>
<keyword evidence="4" id="KW-1185">Reference proteome</keyword>
<evidence type="ECO:0000313" key="2">
    <source>
        <dbReference type="EMBL" id="QMS99075.1"/>
    </source>
</evidence>
<dbReference type="AlphaFoldDB" id="A0A7D7LUB9"/>
<evidence type="ECO:0000313" key="1">
    <source>
        <dbReference type="EMBL" id="MBA5247314.1"/>
    </source>
</evidence>
<reference evidence="1" key="4">
    <citation type="submission" date="2020-07" db="EMBL/GenBank/DDBJ databases">
        <authorList>
            <person name="Yang C."/>
        </authorList>
    </citation>
    <scope>NUCLEOTIDE SEQUENCE</scope>
    <source>
        <strain evidence="1">Cx-624</strain>
    </source>
</reference>
<dbReference type="Proteomes" id="UP000539710">
    <property type="component" value="Unassembled WGS sequence"/>
</dbReference>
<evidence type="ECO:0000313" key="4">
    <source>
        <dbReference type="Proteomes" id="UP000539710"/>
    </source>
</evidence>
<name>A0A7D7LUB9_9FLAO</name>
<dbReference type="EMBL" id="JACEUX010000003">
    <property type="protein sequence ID" value="MBA5247314.1"/>
    <property type="molecule type" value="Genomic_DNA"/>
</dbReference>
<dbReference type="EMBL" id="CP059472">
    <property type="protein sequence ID" value="QMS99075.1"/>
    <property type="molecule type" value="Genomic_DNA"/>
</dbReference>
<dbReference type="RefSeq" id="WP_181887420.1">
    <property type="nucleotide sequence ID" value="NZ_CP059472.1"/>
</dbReference>
<accession>A0A7D7LUB9</accession>
<reference evidence="2" key="1">
    <citation type="submission" date="2020-07" db="EMBL/GenBank/DDBJ databases">
        <title>Chryseobacterium sp. CX-624.</title>
        <authorList>
            <person name="Yang C."/>
        </authorList>
    </citation>
    <scope>NUCLEOTIDE SEQUENCE</scope>
    <source>
        <strain evidence="2">CX-624</strain>
    </source>
</reference>
<dbReference type="Proteomes" id="UP000515349">
    <property type="component" value="Chromosome"/>
</dbReference>
<dbReference type="KEGG" id="cbau:H1R16_03460"/>